<dbReference type="OrthoDB" id="3638638at2"/>
<dbReference type="InterPro" id="IPR005530">
    <property type="entry name" value="SPW"/>
</dbReference>
<feature type="transmembrane region" description="Helical" evidence="1">
    <location>
        <begin position="112"/>
        <end position="132"/>
    </location>
</feature>
<sequence length="137" mass="14414">MEEHPDIVTMRLRSERATTGAVAQAAEALGVLCGVYLAASPWIVGFNGFTTLTTNNLITGVALALLMMGAFGSAYERTHAMSWAAFAIGVWTIIAPWAVSGSFDTTRTITNNVIVGGVACLMALVLALKGVIGIRRL</sequence>
<evidence type="ECO:0000259" key="2">
    <source>
        <dbReference type="Pfam" id="PF03779"/>
    </source>
</evidence>
<keyword evidence="1" id="KW-0472">Membrane</keyword>
<feature type="domain" description="SPW repeat-containing integral membrane" evidence="2">
    <location>
        <begin position="27"/>
        <end position="124"/>
    </location>
</feature>
<evidence type="ECO:0000256" key="1">
    <source>
        <dbReference type="SAM" id="Phobius"/>
    </source>
</evidence>
<feature type="transmembrane region" description="Helical" evidence="1">
    <location>
        <begin position="82"/>
        <end position="100"/>
    </location>
</feature>
<dbReference type="EMBL" id="MWQN01000002">
    <property type="protein sequence ID" value="OPC79508.1"/>
    <property type="molecule type" value="Genomic_DNA"/>
</dbReference>
<keyword evidence="4" id="KW-1185">Reference proteome</keyword>
<dbReference type="Proteomes" id="UP000190037">
    <property type="component" value="Unassembled WGS sequence"/>
</dbReference>
<feature type="transmembrane region" description="Helical" evidence="1">
    <location>
        <begin position="21"/>
        <end position="44"/>
    </location>
</feature>
<keyword evidence="1" id="KW-0812">Transmembrane</keyword>
<evidence type="ECO:0000313" key="4">
    <source>
        <dbReference type="Proteomes" id="UP000190037"/>
    </source>
</evidence>
<comment type="caution">
    <text evidence="3">The sequence shown here is derived from an EMBL/GenBank/DDBJ whole genome shotgun (WGS) entry which is preliminary data.</text>
</comment>
<name>A0A1T3NRT4_9ACTN</name>
<dbReference type="STRING" id="159449.B4N89_34495"/>
<accession>A0A1T3NRT4</accession>
<organism evidence="3 4">
    <name type="scientific">Embleya scabrispora</name>
    <dbReference type="NCBI Taxonomy" id="159449"/>
    <lineage>
        <taxon>Bacteria</taxon>
        <taxon>Bacillati</taxon>
        <taxon>Actinomycetota</taxon>
        <taxon>Actinomycetes</taxon>
        <taxon>Kitasatosporales</taxon>
        <taxon>Streptomycetaceae</taxon>
        <taxon>Embleya</taxon>
    </lineage>
</organism>
<reference evidence="3 4" key="1">
    <citation type="submission" date="2017-03" db="EMBL/GenBank/DDBJ databases">
        <title>Draft genome sequence of Streptomyces scabrisporus NF3, endophyte isolated from Amphipterygium adstringens.</title>
        <authorList>
            <person name="Vazquez M."/>
            <person name="Ceapa C.D."/>
            <person name="Rodriguez Luna D."/>
            <person name="Sanchez Esquivel S."/>
        </authorList>
    </citation>
    <scope>NUCLEOTIDE SEQUENCE [LARGE SCALE GENOMIC DNA]</scope>
    <source>
        <strain evidence="3 4">NF3</strain>
    </source>
</reference>
<dbReference type="Pfam" id="PF03779">
    <property type="entry name" value="SPW"/>
    <property type="match status" value="1"/>
</dbReference>
<gene>
    <name evidence="3" type="ORF">B4N89_34495</name>
</gene>
<protein>
    <recommendedName>
        <fullName evidence="2">SPW repeat-containing integral membrane domain-containing protein</fullName>
    </recommendedName>
</protein>
<dbReference type="AlphaFoldDB" id="A0A1T3NRT4"/>
<evidence type="ECO:0000313" key="3">
    <source>
        <dbReference type="EMBL" id="OPC79508.1"/>
    </source>
</evidence>
<feature type="transmembrane region" description="Helical" evidence="1">
    <location>
        <begin position="56"/>
        <end position="75"/>
    </location>
</feature>
<keyword evidence="1" id="KW-1133">Transmembrane helix</keyword>
<proteinExistence type="predicted"/>